<protein>
    <submittedName>
        <fullName evidence="2">Phospholipase D family protein</fullName>
    </submittedName>
</protein>
<organism evidence="2 3">
    <name type="scientific">Gelidibacter salicanalis</name>
    <dbReference type="NCBI Taxonomy" id="291193"/>
    <lineage>
        <taxon>Bacteria</taxon>
        <taxon>Pseudomonadati</taxon>
        <taxon>Bacteroidota</taxon>
        <taxon>Flavobacteriia</taxon>
        <taxon>Flavobacteriales</taxon>
        <taxon>Flavobacteriaceae</taxon>
        <taxon>Gelidibacter</taxon>
    </lineage>
</organism>
<gene>
    <name evidence="2" type="ORF">JEM65_20195</name>
</gene>
<reference evidence="2 3" key="1">
    <citation type="submission" date="2020-09" db="EMBL/GenBank/DDBJ databases">
        <title>Draft genome of Gelidibacter salicanalis PAMC21136.</title>
        <authorList>
            <person name="Park H."/>
        </authorList>
    </citation>
    <scope>NUCLEOTIDE SEQUENCE [LARGE SCALE GENOMIC DNA]</scope>
    <source>
        <strain evidence="2 3">PAMC21136</strain>
    </source>
</reference>
<name>A0A934NJ59_9FLAO</name>
<feature type="domain" description="Phospholipase D-like" evidence="1">
    <location>
        <begin position="14"/>
        <end position="132"/>
    </location>
</feature>
<dbReference type="InterPro" id="IPR025202">
    <property type="entry name" value="PLD-like_dom"/>
</dbReference>
<dbReference type="InterPro" id="IPR059166">
    <property type="entry name" value="PLD-like_cat"/>
</dbReference>
<dbReference type="EMBL" id="JAEHJZ010000064">
    <property type="protein sequence ID" value="MBJ7882961.1"/>
    <property type="molecule type" value="Genomic_DNA"/>
</dbReference>
<comment type="caution">
    <text evidence="2">The sequence shown here is derived from an EMBL/GenBank/DDBJ whole genome shotgun (WGS) entry which is preliminary data.</text>
</comment>
<evidence type="ECO:0000313" key="2">
    <source>
        <dbReference type="EMBL" id="MBJ7882961.1"/>
    </source>
</evidence>
<evidence type="ECO:0000313" key="3">
    <source>
        <dbReference type="Proteomes" id="UP000662373"/>
    </source>
</evidence>
<dbReference type="Gene3D" id="3.30.870.10">
    <property type="entry name" value="Endonuclease Chain A"/>
    <property type="match status" value="1"/>
</dbReference>
<proteinExistence type="predicted"/>
<dbReference type="CDD" id="cd09176">
    <property type="entry name" value="PLDc_unchar6"/>
    <property type="match status" value="1"/>
</dbReference>
<accession>A0A934NJ59</accession>
<dbReference type="RefSeq" id="WP_199603432.1">
    <property type="nucleotide sequence ID" value="NZ_JAEHJZ010000064.1"/>
</dbReference>
<dbReference type="Pfam" id="PF13091">
    <property type="entry name" value="PLDc_2"/>
    <property type="match status" value="1"/>
</dbReference>
<dbReference type="Proteomes" id="UP000662373">
    <property type="component" value="Unassembled WGS sequence"/>
</dbReference>
<dbReference type="AlphaFoldDB" id="A0A934NJ59"/>
<dbReference type="SUPFAM" id="SSF56024">
    <property type="entry name" value="Phospholipase D/nuclease"/>
    <property type="match status" value="1"/>
</dbReference>
<evidence type="ECO:0000259" key="1">
    <source>
        <dbReference type="Pfam" id="PF13091"/>
    </source>
</evidence>
<keyword evidence="3" id="KW-1185">Reference proteome</keyword>
<sequence>MAKFLDTQGVSYFLKQLIDDAQDKLYLISPYLQLNNQLKIALEDRAKFRLDIIMIYGKVADLNPKDSEWLENLNDIKLLFHQDLHAKCYISEKEAIVTSMNLYMYSQQNNVEMGIYVSKDDDAELYEQISKEVDKIKRGSEHRTISVQKVENHKSESLKEKSEKVIKKDKIEPIKNIDYSKSVYKSTSALSKILGVKSADLFETFEKKSWIKRDEKTWLLTKKGEEIGGQMKNSKYGEFVAWPEEIIEILK</sequence>